<keyword evidence="6 8" id="KW-0408">Iron</keyword>
<keyword evidence="11" id="KW-1185">Reference proteome</keyword>
<keyword evidence="3 8" id="KW-0349">Heme</keyword>
<evidence type="ECO:0000256" key="9">
    <source>
        <dbReference type="SAM" id="Phobius"/>
    </source>
</evidence>
<dbReference type="SUPFAM" id="SSF48264">
    <property type="entry name" value="Cytochrome P450"/>
    <property type="match status" value="1"/>
</dbReference>
<dbReference type="GO" id="GO:0005506">
    <property type="term" value="F:iron ion binding"/>
    <property type="evidence" value="ECO:0007669"/>
    <property type="project" value="InterPro"/>
</dbReference>
<accession>A0A1D2NGW2</accession>
<dbReference type="InterPro" id="IPR002401">
    <property type="entry name" value="Cyt_P450_E_grp-I"/>
</dbReference>
<dbReference type="GO" id="GO:0004497">
    <property type="term" value="F:monooxygenase activity"/>
    <property type="evidence" value="ECO:0007669"/>
    <property type="project" value="UniProtKB-KW"/>
</dbReference>
<keyword evidence="4 8" id="KW-0479">Metal-binding</keyword>
<keyword evidence="7" id="KW-0503">Monooxygenase</keyword>
<dbReference type="PANTHER" id="PTHR24291">
    <property type="entry name" value="CYTOCHROME P450 FAMILY 4"/>
    <property type="match status" value="1"/>
</dbReference>
<dbReference type="InterPro" id="IPR036396">
    <property type="entry name" value="Cyt_P450_sf"/>
</dbReference>
<evidence type="ECO:0000256" key="3">
    <source>
        <dbReference type="ARBA" id="ARBA00022617"/>
    </source>
</evidence>
<dbReference type="PRINTS" id="PR00463">
    <property type="entry name" value="EP450I"/>
</dbReference>
<dbReference type="Pfam" id="PF00067">
    <property type="entry name" value="p450"/>
    <property type="match status" value="1"/>
</dbReference>
<dbReference type="InterPro" id="IPR050196">
    <property type="entry name" value="Cytochrome_P450_Monoox"/>
</dbReference>
<evidence type="ECO:0000256" key="7">
    <source>
        <dbReference type="ARBA" id="ARBA00023033"/>
    </source>
</evidence>
<evidence type="ECO:0000313" key="11">
    <source>
        <dbReference type="Proteomes" id="UP000094527"/>
    </source>
</evidence>
<dbReference type="PANTHER" id="PTHR24291:SF50">
    <property type="entry name" value="BIFUNCTIONAL ALBAFLAVENONE MONOOXYGENASE_TERPENE SYNTHASE"/>
    <property type="match status" value="1"/>
</dbReference>
<dbReference type="STRING" id="48709.A0A1D2NGW2"/>
<feature type="transmembrane region" description="Helical" evidence="9">
    <location>
        <begin position="12"/>
        <end position="28"/>
    </location>
</feature>
<evidence type="ECO:0000256" key="8">
    <source>
        <dbReference type="PIRSR" id="PIRSR602401-1"/>
    </source>
</evidence>
<proteinExistence type="inferred from homology"/>
<dbReference type="Gene3D" id="1.10.630.10">
    <property type="entry name" value="Cytochrome P450"/>
    <property type="match status" value="1"/>
</dbReference>
<protein>
    <submittedName>
        <fullName evidence="10">Cytochrome P450 4C1</fullName>
    </submittedName>
</protein>
<evidence type="ECO:0000256" key="2">
    <source>
        <dbReference type="ARBA" id="ARBA00010617"/>
    </source>
</evidence>
<evidence type="ECO:0000256" key="4">
    <source>
        <dbReference type="ARBA" id="ARBA00022723"/>
    </source>
</evidence>
<keyword evidence="9" id="KW-1133">Transmembrane helix</keyword>
<dbReference type="EMBL" id="LJIJ01000042">
    <property type="protein sequence ID" value="ODN04490.1"/>
    <property type="molecule type" value="Genomic_DNA"/>
</dbReference>
<reference evidence="10 11" key="1">
    <citation type="journal article" date="2016" name="Genome Biol. Evol.">
        <title>Gene Family Evolution Reflects Adaptation to Soil Environmental Stressors in the Genome of the Collembolan Orchesella cincta.</title>
        <authorList>
            <person name="Faddeeva-Vakhrusheva A."/>
            <person name="Derks M.F."/>
            <person name="Anvar S.Y."/>
            <person name="Agamennone V."/>
            <person name="Suring W."/>
            <person name="Smit S."/>
            <person name="van Straalen N.M."/>
            <person name="Roelofs D."/>
        </authorList>
    </citation>
    <scope>NUCLEOTIDE SEQUENCE [LARGE SCALE GENOMIC DNA]</scope>
    <source>
        <tissue evidence="10">Mixed pool</tissue>
    </source>
</reference>
<dbReference type="OrthoDB" id="1470350at2759"/>
<evidence type="ECO:0000313" key="10">
    <source>
        <dbReference type="EMBL" id="ODN04490.1"/>
    </source>
</evidence>
<keyword evidence="9" id="KW-0812">Transmembrane</keyword>
<comment type="caution">
    <text evidence="10">The sequence shown here is derived from an EMBL/GenBank/DDBJ whole genome shotgun (WGS) entry which is preliminary data.</text>
</comment>
<evidence type="ECO:0000256" key="1">
    <source>
        <dbReference type="ARBA" id="ARBA00001971"/>
    </source>
</evidence>
<keyword evidence="5" id="KW-0560">Oxidoreductase</keyword>
<dbReference type="InterPro" id="IPR001128">
    <property type="entry name" value="Cyt_P450"/>
</dbReference>
<dbReference type="PRINTS" id="PR00385">
    <property type="entry name" value="P450"/>
</dbReference>
<dbReference type="Proteomes" id="UP000094527">
    <property type="component" value="Unassembled WGS sequence"/>
</dbReference>
<comment type="similarity">
    <text evidence="2">Belongs to the cytochrome P450 family.</text>
</comment>
<evidence type="ECO:0000256" key="6">
    <source>
        <dbReference type="ARBA" id="ARBA00023004"/>
    </source>
</evidence>
<dbReference type="AlphaFoldDB" id="A0A1D2NGW2"/>
<sequence length="516" mass="59162">MNIDPEFQNQLLLTFGLVSVFIFLTWIVQARKRRQKNGIYNLPGPRQYFLGGIGNLLELSYKPGTIKCMLKWCSTYGPIFQVYFGPIYGIALNSAPYIQKLYGSSDLDHLSKSFMYDLLKPVWQDGLAISKGEKWKSRRKLLTHVVTFKCLKSYMTIFNREGKRLTERFDKVFDDGKVHPINETTLSAALSVIIEATLGINIFEANDVEGISEFVRNAQTYKEIATTRLLKPWLLINPIWRFHPLSIKHDKAVASLHAFARKVIEERKQSYSKERKLLADSPEDETEKVGKSLIEELIEANIPDEGIVEEVMTSIGAGYETSGITLHFLLFFLALNPEHQELCREEADYIFDSDLCPDGNVTFDALSKLKHLERCILETLRLVPPVFIIMRKITAPLKLDENLEIPANTNVAVPVQGIHRNPEYYPDPDIFDPDRFLPENSQTRNQYSFMAFAGGPRKCIGYKFSLMELSVLTAMILRKFEISTIDKWETITLLPDVTLIPNKPLNFQFRRRATNC</sequence>
<gene>
    <name evidence="10" type="ORF">Ocin01_02206</name>
</gene>
<comment type="cofactor">
    <cofactor evidence="1 8">
        <name>heme</name>
        <dbReference type="ChEBI" id="CHEBI:30413"/>
    </cofactor>
</comment>
<dbReference type="GO" id="GO:0020037">
    <property type="term" value="F:heme binding"/>
    <property type="evidence" value="ECO:0007669"/>
    <property type="project" value="InterPro"/>
</dbReference>
<name>A0A1D2NGW2_ORCCI</name>
<dbReference type="GO" id="GO:0016705">
    <property type="term" value="F:oxidoreductase activity, acting on paired donors, with incorporation or reduction of molecular oxygen"/>
    <property type="evidence" value="ECO:0007669"/>
    <property type="project" value="InterPro"/>
</dbReference>
<organism evidence="10 11">
    <name type="scientific">Orchesella cincta</name>
    <name type="common">Springtail</name>
    <name type="synonym">Podura cincta</name>
    <dbReference type="NCBI Taxonomy" id="48709"/>
    <lineage>
        <taxon>Eukaryota</taxon>
        <taxon>Metazoa</taxon>
        <taxon>Ecdysozoa</taxon>
        <taxon>Arthropoda</taxon>
        <taxon>Hexapoda</taxon>
        <taxon>Collembola</taxon>
        <taxon>Entomobryomorpha</taxon>
        <taxon>Entomobryoidea</taxon>
        <taxon>Orchesellidae</taxon>
        <taxon>Orchesellinae</taxon>
        <taxon>Orchesella</taxon>
    </lineage>
</organism>
<feature type="binding site" description="axial binding residue" evidence="8">
    <location>
        <position position="459"/>
    </location>
    <ligand>
        <name>heme</name>
        <dbReference type="ChEBI" id="CHEBI:30413"/>
    </ligand>
    <ligandPart>
        <name>Fe</name>
        <dbReference type="ChEBI" id="CHEBI:18248"/>
    </ligandPart>
</feature>
<evidence type="ECO:0000256" key="5">
    <source>
        <dbReference type="ARBA" id="ARBA00023002"/>
    </source>
</evidence>
<dbReference type="OMA" id="CAQRHPY"/>
<keyword evidence="9" id="KW-0472">Membrane</keyword>